<evidence type="ECO:0000259" key="9">
    <source>
        <dbReference type="Pfam" id="PF04535"/>
    </source>
</evidence>
<dbReference type="GO" id="GO:0005886">
    <property type="term" value="C:plasma membrane"/>
    <property type="evidence" value="ECO:0007669"/>
    <property type="project" value="UniProtKB-SubCell"/>
</dbReference>
<keyword evidence="6 8" id="KW-1133">Transmembrane helix</keyword>
<feature type="transmembrane region" description="Helical" evidence="8">
    <location>
        <begin position="108"/>
        <end position="141"/>
    </location>
</feature>
<proteinExistence type="inferred from homology"/>
<feature type="transmembrane region" description="Helical" evidence="8">
    <location>
        <begin position="161"/>
        <end position="183"/>
    </location>
</feature>
<dbReference type="AlphaFoldDB" id="W9SER8"/>
<name>W9SER8_9ROSA</name>
<keyword evidence="5 8" id="KW-0812">Transmembrane</keyword>
<dbReference type="KEGG" id="mnt:21391835"/>
<dbReference type="Pfam" id="PF04535">
    <property type="entry name" value="CASP_dom"/>
    <property type="match status" value="1"/>
</dbReference>
<evidence type="ECO:0000256" key="1">
    <source>
        <dbReference type="ARBA" id="ARBA00004651"/>
    </source>
</evidence>
<dbReference type="InterPro" id="IPR006459">
    <property type="entry name" value="CASP/CASPL"/>
</dbReference>
<keyword evidence="7 8" id="KW-0472">Membrane</keyword>
<dbReference type="STRING" id="981085.W9SER8"/>
<evidence type="ECO:0000256" key="8">
    <source>
        <dbReference type="RuleBase" id="RU361233"/>
    </source>
</evidence>
<evidence type="ECO:0000313" key="11">
    <source>
        <dbReference type="Proteomes" id="UP000030645"/>
    </source>
</evidence>
<evidence type="ECO:0000256" key="5">
    <source>
        <dbReference type="ARBA" id="ARBA00022692"/>
    </source>
</evidence>
<evidence type="ECO:0000256" key="7">
    <source>
        <dbReference type="ARBA" id="ARBA00023136"/>
    </source>
</evidence>
<evidence type="ECO:0000313" key="10">
    <source>
        <dbReference type="EMBL" id="EXC03138.1"/>
    </source>
</evidence>
<comment type="subcellular location">
    <subcellularLocation>
        <location evidence="1 8">Cell membrane</location>
        <topology evidence="1 8">Multi-pass membrane protein</topology>
    </subcellularLocation>
</comment>
<dbReference type="InterPro" id="IPR044173">
    <property type="entry name" value="CASPL"/>
</dbReference>
<reference evidence="11" key="1">
    <citation type="submission" date="2013-01" db="EMBL/GenBank/DDBJ databases">
        <title>Draft Genome Sequence of a Mulberry Tree, Morus notabilis C.K. Schneid.</title>
        <authorList>
            <person name="He N."/>
            <person name="Zhao S."/>
        </authorList>
    </citation>
    <scope>NUCLEOTIDE SEQUENCE</scope>
</reference>
<evidence type="ECO:0000256" key="6">
    <source>
        <dbReference type="ARBA" id="ARBA00022989"/>
    </source>
</evidence>
<gene>
    <name evidence="10" type="ORF">L484_008470</name>
</gene>
<evidence type="ECO:0000256" key="4">
    <source>
        <dbReference type="ARBA" id="ARBA00022475"/>
    </source>
</evidence>
<comment type="subunit">
    <text evidence="3 8">Homodimer and heterodimers.</text>
</comment>
<feature type="transmembrane region" description="Helical" evidence="8">
    <location>
        <begin position="28"/>
        <end position="46"/>
    </location>
</feature>
<evidence type="ECO:0000256" key="2">
    <source>
        <dbReference type="ARBA" id="ARBA00007651"/>
    </source>
</evidence>
<dbReference type="PANTHER" id="PTHR36488">
    <property type="entry name" value="CASP-LIKE PROTEIN 1U1"/>
    <property type="match status" value="1"/>
</dbReference>
<keyword evidence="11" id="KW-1185">Reference proteome</keyword>
<comment type="similarity">
    <text evidence="2 8">Belongs to the Casparian strip membrane proteins (CASP) family.</text>
</comment>
<evidence type="ECO:0000256" key="3">
    <source>
        <dbReference type="ARBA" id="ARBA00011489"/>
    </source>
</evidence>
<dbReference type="PANTHER" id="PTHR36488:SF8">
    <property type="entry name" value="CASP-LIKE PROTEIN 1U1"/>
    <property type="match status" value="1"/>
</dbReference>
<dbReference type="InterPro" id="IPR006702">
    <property type="entry name" value="CASP_dom"/>
</dbReference>
<organism evidence="10 11">
    <name type="scientific">Morus notabilis</name>
    <dbReference type="NCBI Taxonomy" id="981085"/>
    <lineage>
        <taxon>Eukaryota</taxon>
        <taxon>Viridiplantae</taxon>
        <taxon>Streptophyta</taxon>
        <taxon>Embryophyta</taxon>
        <taxon>Tracheophyta</taxon>
        <taxon>Spermatophyta</taxon>
        <taxon>Magnoliopsida</taxon>
        <taxon>eudicotyledons</taxon>
        <taxon>Gunneridae</taxon>
        <taxon>Pentapetalae</taxon>
        <taxon>rosids</taxon>
        <taxon>fabids</taxon>
        <taxon>Rosales</taxon>
        <taxon>Moraceae</taxon>
        <taxon>Moreae</taxon>
        <taxon>Morus</taxon>
    </lineage>
</organism>
<dbReference type="OrthoDB" id="1898688at2759"/>
<keyword evidence="4 8" id="KW-1003">Cell membrane</keyword>
<feature type="domain" description="Casparian strip membrane protein" evidence="9">
    <location>
        <begin position="21"/>
        <end position="173"/>
    </location>
</feature>
<sequence>MNRNGGNELGGKEVKVANKRRIGACESVLRILALVLTLSAAVILGVDKQNKVVPVQVLETLPPISVPVSAKWHYLSAFVYFVVANAIACLYAALSLVFLLANREGKGITGLVVVVVDVVMMALLFSSNGAAAAIGVLGFKGNSHVQWEKVCNVFDKFCDQAAAALVVSLLGAIAFLLLIVLAAKRLHNK</sequence>
<feature type="transmembrane region" description="Helical" evidence="8">
    <location>
        <begin position="77"/>
        <end position="101"/>
    </location>
</feature>
<dbReference type="NCBIfam" id="TIGR01569">
    <property type="entry name" value="A_tha_TIGR01569"/>
    <property type="match status" value="1"/>
</dbReference>
<dbReference type="Proteomes" id="UP000030645">
    <property type="component" value="Unassembled WGS sequence"/>
</dbReference>
<accession>W9SER8</accession>
<dbReference type="eggNOG" id="ENOG502RZNK">
    <property type="taxonomic scope" value="Eukaryota"/>
</dbReference>
<dbReference type="EMBL" id="KE345373">
    <property type="protein sequence ID" value="EXC03138.1"/>
    <property type="molecule type" value="Genomic_DNA"/>
</dbReference>
<protein>
    <recommendedName>
        <fullName evidence="8">CASP-like protein</fullName>
    </recommendedName>
</protein>